<dbReference type="PROSITE" id="PS50086">
    <property type="entry name" value="TBC_RABGAP"/>
    <property type="match status" value="1"/>
</dbReference>
<feature type="domain" description="Rhodanese" evidence="4">
    <location>
        <begin position="699"/>
        <end position="776"/>
    </location>
</feature>
<dbReference type="InterPro" id="IPR000719">
    <property type="entry name" value="Prot_kinase_dom"/>
</dbReference>
<protein>
    <submittedName>
        <fullName evidence="7">TBC domain-containing protein kinase-like protein</fullName>
    </submittedName>
</protein>
<evidence type="ECO:0000259" key="2">
    <source>
        <dbReference type="PROSITE" id="PS50011"/>
    </source>
</evidence>
<dbReference type="GO" id="GO:0004672">
    <property type="term" value="F:protein kinase activity"/>
    <property type="evidence" value="ECO:0007669"/>
    <property type="project" value="InterPro"/>
</dbReference>
<dbReference type="GO" id="GO:0005096">
    <property type="term" value="F:GTPase activator activity"/>
    <property type="evidence" value="ECO:0007669"/>
    <property type="project" value="UniProtKB-KW"/>
</dbReference>
<dbReference type="PROSITE" id="PS50011">
    <property type="entry name" value="PROTEIN_KINASE_DOM"/>
    <property type="match status" value="1"/>
</dbReference>
<dbReference type="Pfam" id="PF00566">
    <property type="entry name" value="RabGAP-TBC"/>
    <property type="match status" value="1"/>
</dbReference>
<gene>
    <name evidence="5" type="ORF">EVEC_LOCUS7707</name>
</gene>
<dbReference type="FunFam" id="1.10.8.270:FF:000044">
    <property type="entry name" value="TBC Kinase homolog"/>
    <property type="match status" value="1"/>
</dbReference>
<feature type="domain" description="Protein kinase" evidence="2">
    <location>
        <begin position="1"/>
        <end position="244"/>
    </location>
</feature>
<accession>A0A158QB49</accession>
<evidence type="ECO:0000259" key="4">
    <source>
        <dbReference type="PROSITE" id="PS50206"/>
    </source>
</evidence>
<dbReference type="GO" id="GO:0005524">
    <property type="term" value="F:ATP binding"/>
    <property type="evidence" value="ECO:0007669"/>
    <property type="project" value="InterPro"/>
</dbReference>
<dbReference type="InterPro" id="IPR036873">
    <property type="entry name" value="Rhodanese-like_dom_sf"/>
</dbReference>
<dbReference type="InterPro" id="IPR035969">
    <property type="entry name" value="Rab-GAP_TBC_sf"/>
</dbReference>
<dbReference type="OrthoDB" id="1668230at2759"/>
<dbReference type="PROSITE" id="PS50206">
    <property type="entry name" value="RHODANESE_3"/>
    <property type="match status" value="1"/>
</dbReference>
<dbReference type="Gene3D" id="1.10.510.10">
    <property type="entry name" value="Transferase(Phosphotransferase) domain 1"/>
    <property type="match status" value="1"/>
</dbReference>
<dbReference type="SUPFAM" id="SSF52821">
    <property type="entry name" value="Rhodanese/Cell cycle control phosphatase"/>
    <property type="match status" value="1"/>
</dbReference>
<dbReference type="PANTHER" id="PTHR22957">
    <property type="entry name" value="TBC1 DOMAIN FAMILY MEMBER GTPASE-ACTIVATING PROTEIN"/>
    <property type="match status" value="1"/>
</dbReference>
<evidence type="ECO:0000259" key="3">
    <source>
        <dbReference type="PROSITE" id="PS50086"/>
    </source>
</evidence>
<proteinExistence type="predicted"/>
<dbReference type="SUPFAM" id="SSF47923">
    <property type="entry name" value="Ypt/Rab-GAP domain of gyp1p"/>
    <property type="match status" value="2"/>
</dbReference>
<dbReference type="Gene3D" id="1.10.472.80">
    <property type="entry name" value="Ypt/Rab-GAP domain of gyp1p, domain 3"/>
    <property type="match status" value="1"/>
</dbReference>
<dbReference type="STRING" id="51028.A0A158QB49"/>
<evidence type="ECO:0000313" key="7">
    <source>
        <dbReference type="WBParaSite" id="EVEC_0000822301-mRNA-1"/>
    </source>
</evidence>
<dbReference type="InterPro" id="IPR000195">
    <property type="entry name" value="Rab-GAP-TBC_dom"/>
</dbReference>
<keyword evidence="6" id="KW-1185">Reference proteome</keyword>
<reference evidence="7" key="1">
    <citation type="submission" date="2016-04" db="UniProtKB">
        <authorList>
            <consortium name="WormBaseParasite"/>
        </authorList>
    </citation>
    <scope>IDENTIFICATION</scope>
</reference>
<dbReference type="SUPFAM" id="SSF56112">
    <property type="entry name" value="Protein kinase-like (PK-like)"/>
    <property type="match status" value="1"/>
</dbReference>
<feature type="domain" description="Rab-GAP TBC" evidence="3">
    <location>
        <begin position="383"/>
        <end position="568"/>
    </location>
</feature>
<evidence type="ECO:0000256" key="1">
    <source>
        <dbReference type="ARBA" id="ARBA00022468"/>
    </source>
</evidence>
<sequence length="782" mass="89002">MVLHNMIQFGAVTILGNDSEKSSGNNGIPTASSSTRMLGRFPRLESLSHPNLCPYVDLIRSTTFVKMLFRLSLKQALRISCSILSAVNYLHNNNIVLGYLSLDSIFCVTDVDDIRVGQYGLHWLSNGGRDMETFIASPWYISPERLYGLSQKQKLALRSSDIWAFGIILLELLLFNSVSVAVDGSALSPLLEAIRVARPKVVLNANAELTALLELTLCVRPSQRPKAKKVLAVRQADDGDSEFLGSRSVQESYFLWKLSGSSVENILLNHGIIKASSPINMLPHVVAEDFCIYGNSVSRKCFSTFQIFGLPSNNLRERLAAIDKDQFLISFELERERKAKLELSLIVKEKDIEYQARRMLVLSHLIKAYPFKKDLLREECATDIPPLHRGAIWFALLNLTPLKVENFFQYDTYPEHLSDRQLMVDIPRCHQYDELMASPSAHCKLKRLLKTWLLAHPNYVYWQGLDSLAAPFLVLNFNDLSKAFACLDSFISLYLYDFFLKDNSPVIQEYLAVFYHLLAFNDAELYTHLTQMDFLPELFAIPWFLTCFAHVLPFHKLFHVWDVLLLADSSFPLFVGLAIMEQLRQRLIFATFNDAILLFSSLPGNKNSRLQFFIVLLFRNYMLTRRPLASVTLSSDLNIERIIQDSQSMYFSVPSSCTFRSHSSSHLRVPLSLKAYSVEELKEFSCPRLSPDDFLRLFDASSILIIDIRTQQEFSRESLAGSVNYPYGDVEPLDMIATALKIAQNAKHVANRCILAGYNRVCILEGGIESLRFTERCFNHSF</sequence>
<dbReference type="Gene3D" id="3.40.250.10">
    <property type="entry name" value="Rhodanese-like domain"/>
    <property type="match status" value="1"/>
</dbReference>
<evidence type="ECO:0000313" key="5">
    <source>
        <dbReference type="EMBL" id="VDD92956.1"/>
    </source>
</evidence>
<dbReference type="InterPro" id="IPR011009">
    <property type="entry name" value="Kinase-like_dom_sf"/>
</dbReference>
<reference evidence="5 6" key="2">
    <citation type="submission" date="2018-10" db="EMBL/GenBank/DDBJ databases">
        <authorList>
            <consortium name="Pathogen Informatics"/>
        </authorList>
    </citation>
    <scope>NUCLEOTIDE SEQUENCE [LARGE SCALE GENOMIC DNA]</scope>
</reference>
<dbReference type="Proteomes" id="UP000274131">
    <property type="component" value="Unassembled WGS sequence"/>
</dbReference>
<dbReference type="Pfam" id="PF00069">
    <property type="entry name" value="Pkinase"/>
    <property type="match status" value="1"/>
</dbReference>
<organism evidence="7">
    <name type="scientific">Enterobius vermicularis</name>
    <name type="common">Human pinworm</name>
    <dbReference type="NCBI Taxonomy" id="51028"/>
    <lineage>
        <taxon>Eukaryota</taxon>
        <taxon>Metazoa</taxon>
        <taxon>Ecdysozoa</taxon>
        <taxon>Nematoda</taxon>
        <taxon>Chromadorea</taxon>
        <taxon>Rhabditida</taxon>
        <taxon>Spirurina</taxon>
        <taxon>Oxyuridomorpha</taxon>
        <taxon>Oxyuroidea</taxon>
        <taxon>Oxyuridae</taxon>
        <taxon>Enterobius</taxon>
    </lineage>
</organism>
<keyword evidence="1" id="KW-0343">GTPase activation</keyword>
<dbReference type="CDD" id="cd00158">
    <property type="entry name" value="RHOD"/>
    <property type="match status" value="1"/>
</dbReference>
<dbReference type="Pfam" id="PF00581">
    <property type="entry name" value="Rhodanese"/>
    <property type="match status" value="1"/>
</dbReference>
<dbReference type="AlphaFoldDB" id="A0A158QB49"/>
<name>A0A158QB49_ENTVE</name>
<dbReference type="SMART" id="SM00220">
    <property type="entry name" value="S_TKc"/>
    <property type="match status" value="1"/>
</dbReference>
<dbReference type="PANTHER" id="PTHR22957:SF168">
    <property type="entry name" value="TBC DOMAIN-CONTAINING PROTEIN KINASE-LIKE PROTEIN"/>
    <property type="match status" value="1"/>
</dbReference>
<evidence type="ECO:0000313" key="6">
    <source>
        <dbReference type="Proteomes" id="UP000274131"/>
    </source>
</evidence>
<dbReference type="WBParaSite" id="EVEC_0000822301-mRNA-1">
    <property type="protein sequence ID" value="EVEC_0000822301-mRNA-1"/>
    <property type="gene ID" value="EVEC_0000822301"/>
</dbReference>
<dbReference type="SMART" id="SM00164">
    <property type="entry name" value="TBC"/>
    <property type="match status" value="1"/>
</dbReference>
<dbReference type="InterPro" id="IPR001763">
    <property type="entry name" value="Rhodanese-like_dom"/>
</dbReference>
<dbReference type="Gene3D" id="1.10.8.270">
    <property type="entry name" value="putative rabgap domain of human tbc1 domain family member 14 like domains"/>
    <property type="match status" value="1"/>
</dbReference>
<dbReference type="EMBL" id="UXUI01009052">
    <property type="protein sequence ID" value="VDD92956.1"/>
    <property type="molecule type" value="Genomic_DNA"/>
</dbReference>